<evidence type="ECO:0000313" key="3">
    <source>
        <dbReference type="Proteomes" id="UP000499080"/>
    </source>
</evidence>
<proteinExistence type="predicted"/>
<accession>A0A4Y2HZA5</accession>
<keyword evidence="3" id="KW-1185">Reference proteome</keyword>
<name>A0A4Y2HZA5_ARAVE</name>
<feature type="region of interest" description="Disordered" evidence="1">
    <location>
        <begin position="85"/>
        <end position="107"/>
    </location>
</feature>
<evidence type="ECO:0000256" key="1">
    <source>
        <dbReference type="SAM" id="MobiDB-lite"/>
    </source>
</evidence>
<comment type="caution">
    <text evidence="2">The sequence shown here is derived from an EMBL/GenBank/DDBJ whole genome shotgun (WGS) entry which is preliminary data.</text>
</comment>
<feature type="compositionally biased region" description="Polar residues" evidence="1">
    <location>
        <begin position="92"/>
        <end position="107"/>
    </location>
</feature>
<organism evidence="2 3">
    <name type="scientific">Araneus ventricosus</name>
    <name type="common">Orbweaver spider</name>
    <name type="synonym">Epeira ventricosa</name>
    <dbReference type="NCBI Taxonomy" id="182803"/>
    <lineage>
        <taxon>Eukaryota</taxon>
        <taxon>Metazoa</taxon>
        <taxon>Ecdysozoa</taxon>
        <taxon>Arthropoda</taxon>
        <taxon>Chelicerata</taxon>
        <taxon>Arachnida</taxon>
        <taxon>Araneae</taxon>
        <taxon>Araneomorphae</taxon>
        <taxon>Entelegynae</taxon>
        <taxon>Araneoidea</taxon>
        <taxon>Araneidae</taxon>
        <taxon>Araneus</taxon>
    </lineage>
</organism>
<sequence>MYDAIETQIRSLQSLGVATGTYSIFLCPVILQKLPEELNLNYNRQRTTDELFDITNLVEFIRKEAECREASLLLANPKNSNVKEYSFRNKTDQGYQNRSNYSNTKRNYYSGNKSRAAVLATQVDEKNSYYHSLKSNQNV</sequence>
<dbReference type="EMBL" id="BGPR01002258">
    <property type="protein sequence ID" value="GBM70575.1"/>
    <property type="molecule type" value="Genomic_DNA"/>
</dbReference>
<dbReference type="OrthoDB" id="6431421at2759"/>
<protein>
    <submittedName>
        <fullName evidence="2">Uncharacterized protein</fullName>
    </submittedName>
</protein>
<evidence type="ECO:0000313" key="2">
    <source>
        <dbReference type="EMBL" id="GBM70575.1"/>
    </source>
</evidence>
<reference evidence="2 3" key="1">
    <citation type="journal article" date="2019" name="Sci. Rep.">
        <title>Orb-weaving spider Araneus ventricosus genome elucidates the spidroin gene catalogue.</title>
        <authorList>
            <person name="Kono N."/>
            <person name="Nakamura H."/>
            <person name="Ohtoshi R."/>
            <person name="Moran D.A.P."/>
            <person name="Shinohara A."/>
            <person name="Yoshida Y."/>
            <person name="Fujiwara M."/>
            <person name="Mori M."/>
            <person name="Tomita M."/>
            <person name="Arakawa K."/>
        </authorList>
    </citation>
    <scope>NUCLEOTIDE SEQUENCE [LARGE SCALE GENOMIC DNA]</scope>
</reference>
<gene>
    <name evidence="2" type="ORF">AVEN_196274_1</name>
</gene>
<dbReference type="Proteomes" id="UP000499080">
    <property type="component" value="Unassembled WGS sequence"/>
</dbReference>
<dbReference type="AlphaFoldDB" id="A0A4Y2HZA5"/>